<dbReference type="CDD" id="cd05685">
    <property type="entry name" value="S1_Tex"/>
    <property type="match status" value="1"/>
</dbReference>
<dbReference type="InterPro" id="IPR012337">
    <property type="entry name" value="RNaseH-like_sf"/>
</dbReference>
<dbReference type="InterPro" id="IPR003029">
    <property type="entry name" value="S1_domain"/>
</dbReference>
<dbReference type="InterPro" id="IPR023319">
    <property type="entry name" value="Tex-like_HTH_dom_sf"/>
</dbReference>
<accession>A0A3P1SI50</accession>
<evidence type="ECO:0000313" key="2">
    <source>
        <dbReference type="EMBL" id="RRC96694.1"/>
    </source>
</evidence>
<dbReference type="GO" id="GO:0006139">
    <property type="term" value="P:nucleobase-containing compound metabolic process"/>
    <property type="evidence" value="ECO:0007669"/>
    <property type="project" value="InterPro"/>
</dbReference>
<dbReference type="InterPro" id="IPR055179">
    <property type="entry name" value="Tex-like_central_region"/>
</dbReference>
<dbReference type="InterPro" id="IPR018974">
    <property type="entry name" value="Tex-like_N"/>
</dbReference>
<protein>
    <submittedName>
        <fullName evidence="2">RNA-binding transcriptional accessory protein</fullName>
    </submittedName>
</protein>
<dbReference type="GO" id="GO:0006412">
    <property type="term" value="P:translation"/>
    <property type="evidence" value="ECO:0007669"/>
    <property type="project" value="TreeGrafter"/>
</dbReference>
<proteinExistence type="predicted"/>
<dbReference type="AlphaFoldDB" id="A0A3P1SI50"/>
<dbReference type="InterPro" id="IPR023323">
    <property type="entry name" value="Tex-like_dom_sf"/>
</dbReference>
<dbReference type="SUPFAM" id="SSF158832">
    <property type="entry name" value="Tex N-terminal region-like"/>
    <property type="match status" value="1"/>
</dbReference>
<evidence type="ECO:0000259" key="1">
    <source>
        <dbReference type="PROSITE" id="PS50126"/>
    </source>
</evidence>
<dbReference type="Gene3D" id="3.30.420.140">
    <property type="entry name" value="YqgF/RNase H-like domain"/>
    <property type="match status" value="1"/>
</dbReference>
<dbReference type="Pfam" id="PF17674">
    <property type="entry name" value="HHH_9"/>
    <property type="match status" value="1"/>
</dbReference>
<dbReference type="InterPro" id="IPR044146">
    <property type="entry name" value="S1_Tex"/>
</dbReference>
<dbReference type="OrthoDB" id="9804714at2"/>
<dbReference type="Pfam" id="PF00575">
    <property type="entry name" value="S1"/>
    <property type="match status" value="1"/>
</dbReference>
<dbReference type="EMBL" id="RQXV01000019">
    <property type="protein sequence ID" value="RRC96694.1"/>
    <property type="molecule type" value="Genomic_DNA"/>
</dbReference>
<dbReference type="Pfam" id="PF12836">
    <property type="entry name" value="HHH_3"/>
    <property type="match status" value="1"/>
</dbReference>
<dbReference type="Gene3D" id="1.10.3500.10">
    <property type="entry name" value="Tex N-terminal region-like"/>
    <property type="match status" value="1"/>
</dbReference>
<dbReference type="FunFam" id="3.30.420.140:FF:000001">
    <property type="entry name" value="RNA-binding transcriptional accessory protein"/>
    <property type="match status" value="1"/>
</dbReference>
<dbReference type="Pfam" id="PF22706">
    <property type="entry name" value="Tex_central_region"/>
    <property type="match status" value="1"/>
</dbReference>
<dbReference type="InterPro" id="IPR012340">
    <property type="entry name" value="NA-bd_OB-fold"/>
</dbReference>
<sequence length="716" mass="79904">MSNLSQQIANQLNIKQAQVSATIGLLDEGSTVPFIARYRKEATGGLDDTQLRQLAEKLNYLRELDQRRQTIIKSIREQGLLSDILLDSINKSDSKSRIEDLYLPYRPKRNSKALAAKKAGLGPLAEQLLNTREKPEHLAITFINPELEINNAEDALNGARAILMERFSEQADLLEELREWLWRRAELSTKVIKGKQESGSKFSDYFEFSEPLRRIPSHRALAIFRAVKEEVIRHKIRPLSEDADRPQQIIQRYFRLTLNHSAAGLWLTETVQQSWKQKLLPQLETSLLKQLKSSADDEAIKVFSRNLKDLLLASPAGMKATMGLDPGLRTGVKIAVIDNTGKVIDHGAIFPHPPKNQWDQSIHTLAKLCRKHSVELISIGNGTASRETEKLVKELIQQQPELSLQPVVVSESGASIYSASEAASKELPDLDVTIRGAVSIARRLQDPLAELVKIEPKAIGVGQYQHDVDQNQLNRSLEHCVEDCVNHVGVDLNTASAELLAHISGLNSTSANNIVSFRDQNGRFRNRKQLLKVPRLGPKAFQQSAGFLRINAGDNPLDSSAVHPEAYPLIEKIARHLKCSISGLIGNKEQLSALNPQQYANQDFGLYTVRDALQELEKPGRDPRPEFRTAQFSDAIEKPSDLIAGMKLEGVITNVTNFGAFVDIGVHQDGLVHISQLADRFVKDPHSLVKTGDIVQTTVLDVDLKRQRIALSMKQK</sequence>
<dbReference type="InterPro" id="IPR041692">
    <property type="entry name" value="HHH_9"/>
</dbReference>
<dbReference type="InterPro" id="IPR037027">
    <property type="entry name" value="YqgF/RNaseH-like_dom_sf"/>
</dbReference>
<dbReference type="Pfam" id="PF09371">
    <property type="entry name" value="Tex_N"/>
    <property type="match status" value="1"/>
</dbReference>
<dbReference type="InterPro" id="IPR032639">
    <property type="entry name" value="Tex_YqgF"/>
</dbReference>
<dbReference type="PROSITE" id="PS50126">
    <property type="entry name" value="S1"/>
    <property type="match status" value="1"/>
</dbReference>
<dbReference type="GO" id="GO:0005737">
    <property type="term" value="C:cytoplasm"/>
    <property type="evidence" value="ECO:0007669"/>
    <property type="project" value="UniProtKB-ARBA"/>
</dbReference>
<dbReference type="SUPFAM" id="SSF53098">
    <property type="entry name" value="Ribonuclease H-like"/>
    <property type="match status" value="1"/>
</dbReference>
<dbReference type="SUPFAM" id="SSF47781">
    <property type="entry name" value="RuvA domain 2-like"/>
    <property type="match status" value="2"/>
</dbReference>
<comment type="caution">
    <text evidence="2">The sequence shown here is derived from an EMBL/GenBank/DDBJ whole genome shotgun (WGS) entry which is preliminary data.</text>
</comment>
<dbReference type="SUPFAM" id="SSF50249">
    <property type="entry name" value="Nucleic acid-binding proteins"/>
    <property type="match status" value="1"/>
</dbReference>
<dbReference type="Gene3D" id="1.10.150.310">
    <property type="entry name" value="Tex RuvX-like domain-like"/>
    <property type="match status" value="1"/>
</dbReference>
<dbReference type="Gene3D" id="1.10.10.650">
    <property type="entry name" value="RuvA domain 2-like"/>
    <property type="match status" value="1"/>
</dbReference>
<feature type="domain" description="S1 motif" evidence="1">
    <location>
        <begin position="645"/>
        <end position="714"/>
    </location>
</feature>
<dbReference type="FunFam" id="2.40.50.140:FF:000051">
    <property type="entry name" value="RNA-binding transcriptional accessory protein"/>
    <property type="match status" value="1"/>
</dbReference>
<organism evidence="2 3">
    <name type="scientific">Amphritea balenae</name>
    <dbReference type="NCBI Taxonomy" id="452629"/>
    <lineage>
        <taxon>Bacteria</taxon>
        <taxon>Pseudomonadati</taxon>
        <taxon>Pseudomonadota</taxon>
        <taxon>Gammaproteobacteria</taxon>
        <taxon>Oceanospirillales</taxon>
        <taxon>Oceanospirillaceae</taxon>
        <taxon>Amphritea</taxon>
    </lineage>
</organism>
<gene>
    <name evidence="2" type="ORF">EHS89_20725</name>
</gene>
<dbReference type="InterPro" id="IPR010994">
    <property type="entry name" value="RuvA_2-like"/>
</dbReference>
<dbReference type="SMART" id="SM00732">
    <property type="entry name" value="YqgFc"/>
    <property type="match status" value="1"/>
</dbReference>
<dbReference type="InterPro" id="IPR050437">
    <property type="entry name" value="Ribos_protein_bS1-like"/>
</dbReference>
<dbReference type="FunFam" id="1.10.150.310:FF:000001">
    <property type="entry name" value="RNA-binding transcriptional accessory protein"/>
    <property type="match status" value="1"/>
</dbReference>
<dbReference type="Proteomes" id="UP000267535">
    <property type="component" value="Unassembled WGS sequence"/>
</dbReference>
<dbReference type="SMART" id="SM00316">
    <property type="entry name" value="S1"/>
    <property type="match status" value="1"/>
</dbReference>
<reference evidence="2 3" key="1">
    <citation type="submission" date="2018-11" db="EMBL/GenBank/DDBJ databases">
        <title>The draft genome sequence of Amphritea balenae JAMM 1525T.</title>
        <authorList>
            <person name="Fang Z."/>
            <person name="Zhang Y."/>
            <person name="Han X."/>
        </authorList>
    </citation>
    <scope>NUCLEOTIDE SEQUENCE [LARGE SCALE GENOMIC DNA]</scope>
    <source>
        <strain evidence="2 3">JAMM 1525</strain>
    </source>
</reference>
<keyword evidence="3" id="KW-1185">Reference proteome</keyword>
<dbReference type="Pfam" id="PF16921">
    <property type="entry name" value="Tex_YqgF"/>
    <property type="match status" value="1"/>
</dbReference>
<dbReference type="FunFam" id="1.10.10.650:FF:000001">
    <property type="entry name" value="S1 RNA-binding domain 1"/>
    <property type="match status" value="1"/>
</dbReference>
<dbReference type="GO" id="GO:0003729">
    <property type="term" value="F:mRNA binding"/>
    <property type="evidence" value="ECO:0007669"/>
    <property type="project" value="TreeGrafter"/>
</dbReference>
<dbReference type="PANTHER" id="PTHR10724">
    <property type="entry name" value="30S RIBOSOMAL PROTEIN S1"/>
    <property type="match status" value="1"/>
</dbReference>
<dbReference type="GO" id="GO:0003735">
    <property type="term" value="F:structural constituent of ribosome"/>
    <property type="evidence" value="ECO:0007669"/>
    <property type="project" value="TreeGrafter"/>
</dbReference>
<evidence type="ECO:0000313" key="3">
    <source>
        <dbReference type="Proteomes" id="UP000267535"/>
    </source>
</evidence>
<name>A0A3P1SI50_9GAMM</name>
<dbReference type="Gene3D" id="2.40.50.140">
    <property type="entry name" value="Nucleic acid-binding proteins"/>
    <property type="match status" value="1"/>
</dbReference>
<dbReference type="PANTHER" id="PTHR10724:SF10">
    <property type="entry name" value="S1 RNA-BINDING DOMAIN-CONTAINING PROTEIN 1"/>
    <property type="match status" value="1"/>
</dbReference>
<dbReference type="RefSeq" id="WP_124928085.1">
    <property type="nucleotide sequence ID" value="NZ_BMOH01000009.1"/>
</dbReference>
<dbReference type="InterPro" id="IPR006641">
    <property type="entry name" value="YqgF/RNaseH-like_dom"/>
</dbReference>